<evidence type="ECO:0000313" key="2">
    <source>
        <dbReference type="Proteomes" id="UP000676336"/>
    </source>
</evidence>
<accession>A0A8S3CL97</accession>
<dbReference type="AlphaFoldDB" id="A0A8S3CL97"/>
<gene>
    <name evidence="1" type="ORF">SMN809_LOCUS52834</name>
</gene>
<feature type="non-terminal residue" evidence="1">
    <location>
        <position position="58"/>
    </location>
</feature>
<comment type="caution">
    <text evidence="1">The sequence shown here is derived from an EMBL/GenBank/DDBJ whole genome shotgun (WGS) entry which is preliminary data.</text>
</comment>
<reference evidence="1" key="1">
    <citation type="submission" date="2021-02" db="EMBL/GenBank/DDBJ databases">
        <authorList>
            <person name="Nowell W R."/>
        </authorList>
    </citation>
    <scope>NUCLEOTIDE SEQUENCE</scope>
</reference>
<protein>
    <submittedName>
        <fullName evidence="1">Uncharacterized protein</fullName>
    </submittedName>
</protein>
<sequence>FKDPTLKEATLATIIDQFQHDYSSKMAIFLESNNHLCKSCGGDSNSLIFLTPVQSMKL</sequence>
<name>A0A8S3CL97_9BILA</name>
<dbReference type="EMBL" id="CAJOBI010180295">
    <property type="protein sequence ID" value="CAF4923566.1"/>
    <property type="molecule type" value="Genomic_DNA"/>
</dbReference>
<organism evidence="1 2">
    <name type="scientific">Rotaria magnacalcarata</name>
    <dbReference type="NCBI Taxonomy" id="392030"/>
    <lineage>
        <taxon>Eukaryota</taxon>
        <taxon>Metazoa</taxon>
        <taxon>Spiralia</taxon>
        <taxon>Gnathifera</taxon>
        <taxon>Rotifera</taxon>
        <taxon>Eurotatoria</taxon>
        <taxon>Bdelloidea</taxon>
        <taxon>Philodinida</taxon>
        <taxon>Philodinidae</taxon>
        <taxon>Rotaria</taxon>
    </lineage>
</organism>
<dbReference type="Proteomes" id="UP000676336">
    <property type="component" value="Unassembled WGS sequence"/>
</dbReference>
<evidence type="ECO:0000313" key="1">
    <source>
        <dbReference type="EMBL" id="CAF4923566.1"/>
    </source>
</evidence>
<proteinExistence type="predicted"/>
<feature type="non-terminal residue" evidence="1">
    <location>
        <position position="1"/>
    </location>
</feature>